<sequence>MPPGALEAAGAKPVGPGDPYRVGPYVPLGVLGSGGMGRVYLARPVDGRPGLGAVKVIRPEYAEDAEFRQRFEREAAVHDRLRGPHTPRLLGTGFDDGVLWMATQYIPGISLAEAVRDGGRLGVSGLWLLVAELGRALMALDEAGVVHRDLKPSNVILSQRGAHVIDFGISQAAGGSSITVSGSRVGTPAYMSPEYLRDGRCDAASDIFSLACTAVHAATGRAPFGDGTGVDVMHRVAFEEPRGEVMGEVAAVDPSLADLLATCLAKDPAARFTAAQLTAVAGDRAAGADWPEPLGGRLRMRAQAREALEGAATAAGQTHPDTLRVRPPTEITGTPTGGAVPVPPAGAAPTGGGVPFGGPVPPVPLAGARPPHAGFGPPPAPAPSPYQPQPTPTPVSYGVPPFNGPPTGSDDSTLAHGARRGRGRRYLAGVAGLAVCGVALGAFLVTRDSGDQDPVAATASPSASATDATDELQPVPLDSASAKAKAKKKPKDTKPSASPTSTPSKTPSAAPSKTSGSTSGGSGGTAPSPTAAKTQAPPPQPAWITQCTYYGGTETTDYGDTGQRVVQVQCMLVKRGYGVGASGVDGEFGNDTKNAVRAFQTAKGLEIDGVVGPMTWAALRSTT</sequence>
<dbReference type="EC" id="2.7.11.1" evidence="7"/>
<feature type="compositionally biased region" description="Low complexity" evidence="5">
    <location>
        <begin position="365"/>
        <end position="375"/>
    </location>
</feature>
<feature type="compositionally biased region" description="Low complexity" evidence="5">
    <location>
        <begin position="453"/>
        <end position="467"/>
    </location>
</feature>
<feature type="compositionally biased region" description="Low complexity" evidence="5">
    <location>
        <begin position="495"/>
        <end position="517"/>
    </location>
</feature>
<keyword evidence="3 7" id="KW-0418">Kinase</keyword>
<protein>
    <submittedName>
        <fullName evidence="7">Serine/threonine-protein kinase PknD</fullName>
        <ecNumber evidence="7">2.7.11.1</ecNumber>
    </submittedName>
</protein>
<dbReference type="PROSITE" id="PS50011">
    <property type="entry name" value="PROTEIN_KINASE_DOM"/>
    <property type="match status" value="1"/>
</dbReference>
<evidence type="ECO:0000256" key="1">
    <source>
        <dbReference type="ARBA" id="ARBA00022679"/>
    </source>
</evidence>
<evidence type="ECO:0000256" key="5">
    <source>
        <dbReference type="SAM" id="MobiDB-lite"/>
    </source>
</evidence>
<organism evidence="7 8">
    <name type="scientific">Streptomyces smaragdinus</name>
    <dbReference type="NCBI Taxonomy" id="2585196"/>
    <lineage>
        <taxon>Bacteria</taxon>
        <taxon>Bacillati</taxon>
        <taxon>Actinomycetota</taxon>
        <taxon>Actinomycetes</taxon>
        <taxon>Kitasatosporales</taxon>
        <taxon>Streptomycetaceae</taxon>
        <taxon>Streptomyces</taxon>
    </lineage>
</organism>
<evidence type="ECO:0000313" key="8">
    <source>
        <dbReference type="Proteomes" id="UP000466345"/>
    </source>
</evidence>
<keyword evidence="1 7" id="KW-0808">Transferase</keyword>
<dbReference type="Gene3D" id="3.30.200.20">
    <property type="entry name" value="Phosphorylase Kinase, domain 1"/>
    <property type="match status" value="1"/>
</dbReference>
<feature type="region of interest" description="Disordered" evidence="5">
    <location>
        <begin position="450"/>
        <end position="541"/>
    </location>
</feature>
<dbReference type="InterPro" id="IPR036365">
    <property type="entry name" value="PGBD-like_sf"/>
</dbReference>
<feature type="compositionally biased region" description="Low complexity" evidence="5">
    <location>
        <begin position="328"/>
        <end position="340"/>
    </location>
</feature>
<dbReference type="Proteomes" id="UP000466345">
    <property type="component" value="Unassembled WGS sequence"/>
</dbReference>
<feature type="domain" description="Protein kinase" evidence="6">
    <location>
        <begin position="25"/>
        <end position="286"/>
    </location>
</feature>
<keyword evidence="4" id="KW-0067">ATP-binding</keyword>
<name>A0A7K0CKX9_9ACTN</name>
<accession>A0A7K0CKX9</accession>
<dbReference type="CDD" id="cd14014">
    <property type="entry name" value="STKc_PknB_like"/>
    <property type="match status" value="1"/>
</dbReference>
<reference evidence="7 8" key="1">
    <citation type="submission" date="2019-10" db="EMBL/GenBank/DDBJ databases">
        <title>Streptomyces smaragdinus sp. nov. and Streptomyces fabii sp. nov., isolated from the gut of fungus growing-termite Macrotermes natalensis.</title>
        <authorList>
            <person name="Schwitalla J."/>
            <person name="Benndorf R."/>
            <person name="Martin K."/>
            <person name="De Beer W."/>
            <person name="Kaster A.-K."/>
            <person name="Vollmers J."/>
            <person name="Poulsen M."/>
            <person name="Beemelmanns C."/>
        </authorList>
    </citation>
    <scope>NUCLEOTIDE SEQUENCE [LARGE SCALE GENOMIC DNA]</scope>
    <source>
        <strain evidence="7 8">RB5</strain>
    </source>
</reference>
<dbReference type="Gene3D" id="1.10.510.10">
    <property type="entry name" value="Transferase(Phosphotransferase) domain 1"/>
    <property type="match status" value="1"/>
</dbReference>
<keyword evidence="8" id="KW-1185">Reference proteome</keyword>
<dbReference type="InterPro" id="IPR008271">
    <property type="entry name" value="Ser/Thr_kinase_AS"/>
</dbReference>
<comment type="caution">
    <text evidence="7">The sequence shown here is derived from an EMBL/GenBank/DDBJ whole genome shotgun (WGS) entry which is preliminary data.</text>
</comment>
<dbReference type="PROSITE" id="PS00108">
    <property type="entry name" value="PROTEIN_KINASE_ST"/>
    <property type="match status" value="1"/>
</dbReference>
<dbReference type="SUPFAM" id="SSF56112">
    <property type="entry name" value="Protein kinase-like (PK-like)"/>
    <property type="match status" value="1"/>
</dbReference>
<evidence type="ECO:0000313" key="7">
    <source>
        <dbReference type="EMBL" id="MQY14150.1"/>
    </source>
</evidence>
<keyword evidence="2" id="KW-0547">Nucleotide-binding</keyword>
<feature type="region of interest" description="Disordered" evidence="5">
    <location>
        <begin position="311"/>
        <end position="417"/>
    </location>
</feature>
<dbReference type="InterPro" id="IPR036366">
    <property type="entry name" value="PGBDSf"/>
</dbReference>
<gene>
    <name evidence="7" type="primary">pknD_17</name>
    <name evidence="7" type="ORF">SRB5_43120</name>
</gene>
<evidence type="ECO:0000256" key="3">
    <source>
        <dbReference type="ARBA" id="ARBA00022777"/>
    </source>
</evidence>
<dbReference type="SMART" id="SM00220">
    <property type="entry name" value="S_TKc"/>
    <property type="match status" value="1"/>
</dbReference>
<evidence type="ECO:0000259" key="6">
    <source>
        <dbReference type="PROSITE" id="PS50011"/>
    </source>
</evidence>
<dbReference type="AlphaFoldDB" id="A0A7K0CKX9"/>
<dbReference type="Pfam" id="PF01471">
    <property type="entry name" value="PG_binding_1"/>
    <property type="match status" value="1"/>
</dbReference>
<dbReference type="EMBL" id="WEGJ01000018">
    <property type="protein sequence ID" value="MQY14150.1"/>
    <property type="molecule type" value="Genomic_DNA"/>
</dbReference>
<proteinExistence type="predicted"/>
<dbReference type="GO" id="GO:0005524">
    <property type="term" value="F:ATP binding"/>
    <property type="evidence" value="ECO:0007669"/>
    <property type="project" value="UniProtKB-KW"/>
</dbReference>
<dbReference type="PANTHER" id="PTHR43289:SF34">
    <property type="entry name" value="SERINE_THREONINE-PROTEIN KINASE YBDM-RELATED"/>
    <property type="match status" value="1"/>
</dbReference>
<evidence type="ECO:0000256" key="4">
    <source>
        <dbReference type="ARBA" id="ARBA00022840"/>
    </source>
</evidence>
<dbReference type="Gene3D" id="1.10.101.10">
    <property type="entry name" value="PGBD-like superfamily/PGBD"/>
    <property type="match status" value="1"/>
</dbReference>
<dbReference type="SUPFAM" id="SSF47090">
    <property type="entry name" value="PGBD-like"/>
    <property type="match status" value="1"/>
</dbReference>
<dbReference type="InterPro" id="IPR000719">
    <property type="entry name" value="Prot_kinase_dom"/>
</dbReference>
<dbReference type="InterPro" id="IPR002477">
    <property type="entry name" value="Peptidoglycan-bd-like"/>
</dbReference>
<evidence type="ECO:0000256" key="2">
    <source>
        <dbReference type="ARBA" id="ARBA00022741"/>
    </source>
</evidence>
<feature type="compositionally biased region" description="Low complexity" evidence="5">
    <location>
        <begin position="525"/>
        <end position="535"/>
    </location>
</feature>
<dbReference type="PANTHER" id="PTHR43289">
    <property type="entry name" value="MITOGEN-ACTIVATED PROTEIN KINASE KINASE KINASE 20-RELATED"/>
    <property type="match status" value="1"/>
</dbReference>
<feature type="compositionally biased region" description="Pro residues" evidence="5">
    <location>
        <begin position="376"/>
        <end position="393"/>
    </location>
</feature>
<dbReference type="InterPro" id="IPR011009">
    <property type="entry name" value="Kinase-like_dom_sf"/>
</dbReference>
<dbReference type="GO" id="GO:0004674">
    <property type="term" value="F:protein serine/threonine kinase activity"/>
    <property type="evidence" value="ECO:0007669"/>
    <property type="project" value="UniProtKB-EC"/>
</dbReference>
<dbReference type="Pfam" id="PF00069">
    <property type="entry name" value="Pkinase"/>
    <property type="match status" value="1"/>
</dbReference>